<reference evidence="22" key="2">
    <citation type="submission" date="2025-08" db="UniProtKB">
        <authorList>
            <consortium name="Ensembl"/>
        </authorList>
    </citation>
    <scope>IDENTIFICATION</scope>
</reference>
<feature type="domain" description="Ion transport" evidence="21">
    <location>
        <begin position="614"/>
        <end position="846"/>
    </location>
</feature>
<evidence type="ECO:0000256" key="13">
    <source>
        <dbReference type="ARBA" id="ARBA00023180"/>
    </source>
</evidence>
<dbReference type="PRINTS" id="PR00167">
    <property type="entry name" value="CACHANNEL"/>
</dbReference>
<feature type="transmembrane region" description="Helical" evidence="20">
    <location>
        <begin position="1431"/>
        <end position="1452"/>
    </location>
</feature>
<feature type="transmembrane region" description="Helical" evidence="20">
    <location>
        <begin position="813"/>
        <end position="839"/>
    </location>
</feature>
<evidence type="ECO:0000256" key="3">
    <source>
        <dbReference type="ARBA" id="ARBA00022475"/>
    </source>
</evidence>
<feature type="transmembrane region" description="Helical" evidence="20">
    <location>
        <begin position="615"/>
        <end position="633"/>
    </location>
</feature>
<sequence>QKNPRRRASNCLKGQMRSSHITANGGQQSPLKKKEKRKDEEQQPYPALAPVAFFCLKQTTRPRNWCLRMVCNPYPLTCWILTPHVSMLVILLNCVTLGMYRPCEDVSCKSEWCRILQVLDDCIFAFFAVEMVIKMVALGIFGSKCYFDDKWNQLDFVIVMAGMLEYSLDGHNASLSAIRTVRVLRPLRAINRVPSMRILVTLLLDTLPMLGNVLLLCFFVFFIFGIVGVQLWEGLLRIPGCDEGEDSPFICSAPRENGMRRCKDVPPSSKDGLECTLPASVVIREGAASGNFCVNWNQYYNVCRPGELNPHKGAVNFDNIGYAWIAIFQVITLEGWVDIMYYVMDAHSFYNFIYFILLIIVGSFFMINLCLVVIATQFSETKQRENALMREQRARYMSNDSTLASYSEPGSCYEEMLRYISHLYRKLTRRLQRIYSGCRGCGGSGPGNALWLRPIHNLLQHHQHQHCRLSNGGQHTVSVATAEHVDRGGHIKVGEELEMKSLTVRRGSANGNSDNPTAVTQRVGSLLGRLNGGMNYPTILPSFVCSYSSKTPPPHSKQCDVLVDLLYPKSCIQGADVRGVRGRSRRRGVVEYENGVVRAWRDLREKLKRIVESKYFNRGIMIAILVNTLSMGIEYHEQPEELTDVLEISNIVFTSMFVLEMGFMLLAFGLFGYIRNPYNIFDSIIVIISVWEIIGQADGGLSVLRTFRLLRVLKLVRFLPALRRQLVVLMKTMDNVATFCMLLMLFIFTFSILGMHLFGCKFSFRTENGDTIPDRKNFDSLLWAIVTVFQILTQEDWNVVLYNGMASTSPWAALYFVALMTFGNYVLFNLLVAILVEGFQAEVRRTRTRWFLQTIKGSLKLSLMMTGNGHIDPRGSMAPPIIMRTAATPMPTPKSSLGPESILGDDLSSPGRRSPLPPRGSGSSWGSRRSSWNSLGRAPSLKRRDTSGERESLLSGEGGEDEDARDGKVEAGGNNRLKPGSLELLQASTLCPSVVADYGDCNGRTVTYNPNVNSDPKEDSSPEDDLDDDGSFCYWIRKKFHNMKPRWCKEHEDWALYLFSPENPFRMWCQKVISHRLFDHIVLVFIFLNCITIALERPDIKNDSTERHFLSVSNYIFTVIFLAEMAIKVVALGFCFGKQSYLQSSWNILDGVLVFVSLIDILVYLAYHGENKILGILRVLRLLRTLRPLRVISRAPGLKLVVETLITSLRPIGNIVLICCAFFIIFGILGVQLFKGKFYHCDGQDTRNITNKSDCVQANYRWIRKKYNFDNLIQALMSLFVLSCKDGWVTIMYDGLDAVGVDQQPKRNNNPWMLLYFISFLLIVSFFVLNMFVGVVVENFHKCRQDQEEEEARLREEKRIKMKEKKRRSKENEGAEAKLGRYYDDYSPLRLSIHSLCTSHHLDLFITFIICVNVFTMSIEHYKQPVYLGEVLKYCNYVFTCIFVVEALLKLVAFGIHRFIRDRWNQLDLAIVALSIMGIVLEELKMKGTLPINPTIIRIMRVLRIARVLKLLKMATGMRALLDTVMQALPQVGNLGLLFMLLFFIYAALGVELFGKLGHDENPCEGLGRHATFRNFGMAFLTLFRVSTGDNWNGIMKDTLRECHPSDEHCLPYLPWVSPIYFVTFVLMAQFVLVNVVVAVLMKHLEESNKDAKEDAEMDAEIALEMDRERERRLSTNSNNSSVGGTYVGPCSNSPEEVGRQNCAYWQLQQYQHFGAFFFHCANFVLKVDVLEEGKMGKRKDLIEFKKGQAMMCR</sequence>
<keyword evidence="14" id="KW-0407">Ion channel</keyword>
<dbReference type="FunFam" id="1.20.120.350:FF:000007">
    <property type="entry name" value="Voltage-dependent T-type calcium channel subunit alpha"/>
    <property type="match status" value="1"/>
</dbReference>
<keyword evidence="16" id="KW-0479">Metal-binding</keyword>
<evidence type="ECO:0000256" key="5">
    <source>
        <dbReference type="ARBA" id="ARBA00022673"/>
    </source>
</evidence>
<keyword evidence="13" id="KW-0325">Glycoprotein</keyword>
<dbReference type="FunFam" id="1.20.120.350:FF:000009">
    <property type="entry name" value="Voltage-dependent T-type calcium channel subunit alpha"/>
    <property type="match status" value="1"/>
</dbReference>
<feature type="transmembrane region" description="Helical" evidence="20">
    <location>
        <begin position="1532"/>
        <end position="1549"/>
    </location>
</feature>
<evidence type="ECO:0000256" key="9">
    <source>
        <dbReference type="ARBA" id="ARBA00022882"/>
    </source>
</evidence>
<reference evidence="23" key="1">
    <citation type="submission" date="2012-01" db="EMBL/GenBank/DDBJ databases">
        <title>The Genome Sequence of Oreochromis niloticus (Nile Tilapia).</title>
        <authorList>
            <consortium name="Broad Institute Genome Assembly Team"/>
            <consortium name="Broad Institute Sequencing Platform"/>
            <person name="Di Palma F."/>
            <person name="Johnson J."/>
            <person name="Lander E.S."/>
            <person name="Lindblad-Toh K."/>
        </authorList>
    </citation>
    <scope>NUCLEOTIDE SEQUENCE [LARGE SCALE GENOMIC DNA]</scope>
</reference>
<feature type="transmembrane region" description="Helical" evidence="20">
    <location>
        <begin position="1271"/>
        <end position="1293"/>
    </location>
</feature>
<keyword evidence="2" id="KW-0813">Transport</keyword>
<evidence type="ECO:0000256" key="18">
    <source>
        <dbReference type="SAM" id="Coils"/>
    </source>
</evidence>
<evidence type="ECO:0000256" key="1">
    <source>
        <dbReference type="ARBA" id="ARBA00004651"/>
    </source>
</evidence>
<evidence type="ECO:0000256" key="20">
    <source>
        <dbReference type="SAM" id="Phobius"/>
    </source>
</evidence>
<evidence type="ECO:0000313" key="23">
    <source>
        <dbReference type="Proteomes" id="UP000005207"/>
    </source>
</evidence>
<feature type="transmembrane region" description="Helical" evidence="20">
    <location>
        <begin position="1148"/>
        <end position="1167"/>
    </location>
</feature>
<feature type="transmembrane region" description="Helical" evidence="20">
    <location>
        <begin position="209"/>
        <end position="229"/>
    </location>
</feature>
<feature type="transmembrane region" description="Helical" evidence="20">
    <location>
        <begin position="1212"/>
        <end position="1234"/>
    </location>
</feature>
<protein>
    <recommendedName>
        <fullName evidence="17">Voltage-dependent T-type calcium channel subunit alpha</fullName>
    </recommendedName>
</protein>
<feature type="compositionally biased region" description="Low complexity" evidence="19">
    <location>
        <begin position="908"/>
        <end position="937"/>
    </location>
</feature>
<evidence type="ECO:0000256" key="2">
    <source>
        <dbReference type="ARBA" id="ARBA00022448"/>
    </source>
</evidence>
<evidence type="ECO:0000256" key="4">
    <source>
        <dbReference type="ARBA" id="ARBA00022568"/>
    </source>
</evidence>
<accession>A0A669D484</accession>
<evidence type="ECO:0000256" key="6">
    <source>
        <dbReference type="ARBA" id="ARBA00022692"/>
    </source>
</evidence>
<dbReference type="FunFam" id="1.10.287.70:FF:000136">
    <property type="entry name" value="Voltage-dependent T-type calcium channel subunit alpha"/>
    <property type="match status" value="1"/>
</dbReference>
<organism evidence="22 23">
    <name type="scientific">Oreochromis niloticus</name>
    <name type="common">Nile tilapia</name>
    <name type="synonym">Tilapia nilotica</name>
    <dbReference type="NCBI Taxonomy" id="8128"/>
    <lineage>
        <taxon>Eukaryota</taxon>
        <taxon>Metazoa</taxon>
        <taxon>Chordata</taxon>
        <taxon>Craniata</taxon>
        <taxon>Vertebrata</taxon>
        <taxon>Euteleostomi</taxon>
        <taxon>Actinopterygii</taxon>
        <taxon>Neopterygii</taxon>
        <taxon>Teleostei</taxon>
        <taxon>Neoteleostei</taxon>
        <taxon>Acanthomorphata</taxon>
        <taxon>Ovalentaria</taxon>
        <taxon>Cichlomorphae</taxon>
        <taxon>Cichliformes</taxon>
        <taxon>Cichlidae</taxon>
        <taxon>African cichlids</taxon>
        <taxon>Pseudocrenilabrinae</taxon>
        <taxon>Oreochromini</taxon>
        <taxon>Oreochromis</taxon>
    </lineage>
</organism>
<dbReference type="GO" id="GO:0005891">
    <property type="term" value="C:voltage-gated calcium channel complex"/>
    <property type="evidence" value="ECO:0007669"/>
    <property type="project" value="InterPro"/>
</dbReference>
<feature type="transmembrane region" description="Helical" evidence="20">
    <location>
        <begin position="736"/>
        <end position="758"/>
    </location>
</feature>
<evidence type="ECO:0000256" key="11">
    <source>
        <dbReference type="ARBA" id="ARBA00023065"/>
    </source>
</evidence>
<feature type="transmembrane region" description="Helical" evidence="20">
    <location>
        <begin position="1077"/>
        <end position="1095"/>
    </location>
</feature>
<feature type="transmembrane region" description="Helical" evidence="20">
    <location>
        <begin position="349"/>
        <end position="374"/>
    </location>
</feature>
<dbReference type="FunFam" id="1.10.287.70:FF:000014">
    <property type="entry name" value="Voltage-dependent T-type calcium channel subunit alpha"/>
    <property type="match status" value="1"/>
</dbReference>
<evidence type="ECO:0000256" key="10">
    <source>
        <dbReference type="ARBA" id="ARBA00022989"/>
    </source>
</evidence>
<comment type="subcellular location">
    <subcellularLocation>
        <location evidence="1">Cell membrane</location>
        <topology evidence="1">Multi-pass membrane protein</topology>
    </subcellularLocation>
    <subcellularLocation>
        <location evidence="17">Membrane</location>
        <topology evidence="17">Multi-pass membrane protein</topology>
    </subcellularLocation>
</comment>
<keyword evidence="11" id="KW-0406">Ion transport</keyword>
<evidence type="ECO:0000256" key="17">
    <source>
        <dbReference type="RuleBase" id="RU003808"/>
    </source>
</evidence>
<feature type="region of interest" description="Disordered" evidence="19">
    <location>
        <begin position="886"/>
        <end position="979"/>
    </location>
</feature>
<dbReference type="InterPro" id="IPR002077">
    <property type="entry name" value="VDCCAlpha1"/>
</dbReference>
<reference evidence="22" key="3">
    <citation type="submission" date="2025-09" db="UniProtKB">
        <authorList>
            <consortium name="Ensembl"/>
        </authorList>
    </citation>
    <scope>IDENTIFICATION</scope>
</reference>
<dbReference type="InterPro" id="IPR005445">
    <property type="entry name" value="VDCC_T_a1"/>
</dbReference>
<dbReference type="Ensembl" id="ENSONIT00000053537.1">
    <property type="protein sequence ID" value="ENSONIP00000053140.1"/>
    <property type="gene ID" value="ENSONIG00000015741.2"/>
</dbReference>
<feature type="transmembrane region" description="Helical" evidence="20">
    <location>
        <begin position="122"/>
        <end position="141"/>
    </location>
</feature>
<feature type="transmembrane region" description="Helical" evidence="20">
    <location>
        <begin position="1313"/>
        <end position="1337"/>
    </location>
</feature>
<dbReference type="FunFam" id="1.10.287.70:FF:000054">
    <property type="entry name" value="Voltage-dependent T-type calcium channel subunit alpha"/>
    <property type="match status" value="1"/>
</dbReference>
<dbReference type="FunFam" id="1.20.120.350:FF:000012">
    <property type="entry name" value="Voltage-dependent T-type calcium channel subunit alpha"/>
    <property type="match status" value="1"/>
</dbReference>
<feature type="domain" description="Ion transport" evidence="21">
    <location>
        <begin position="1075"/>
        <end position="1347"/>
    </location>
</feature>
<keyword evidence="23" id="KW-1185">Reference proteome</keyword>
<name>A0A669D484_ORENI</name>
<feature type="transmembrane region" description="Helical" evidence="20">
    <location>
        <begin position="1115"/>
        <end position="1136"/>
    </location>
</feature>
<dbReference type="PANTHER" id="PTHR45628">
    <property type="entry name" value="VOLTAGE-DEPENDENT CALCIUM CHANNEL TYPE A SUBUNIT ALPHA-1"/>
    <property type="match status" value="1"/>
</dbReference>
<evidence type="ECO:0000256" key="12">
    <source>
        <dbReference type="ARBA" id="ARBA00023136"/>
    </source>
</evidence>
<evidence type="ECO:0000259" key="21">
    <source>
        <dbReference type="Pfam" id="PF00520"/>
    </source>
</evidence>
<comment type="catalytic activity">
    <reaction evidence="15">
        <text>Ca(2+)(in) = Ca(2+)(out)</text>
        <dbReference type="Rhea" id="RHEA:29671"/>
        <dbReference type="ChEBI" id="CHEBI:29108"/>
    </reaction>
</comment>
<keyword evidence="12 20" id="KW-0472">Membrane</keyword>
<feature type="domain" description="Ion transport" evidence="21">
    <location>
        <begin position="1402"/>
        <end position="1652"/>
    </location>
</feature>
<feature type="compositionally biased region" description="Polar residues" evidence="19">
    <location>
        <begin position="16"/>
        <end position="30"/>
    </location>
</feature>
<dbReference type="Proteomes" id="UP000005207">
    <property type="component" value="Linkage group LG4"/>
</dbReference>
<evidence type="ECO:0000313" key="22">
    <source>
        <dbReference type="Ensembl" id="ENSONIP00000053140.1"/>
    </source>
</evidence>
<feature type="coiled-coil region" evidence="18">
    <location>
        <begin position="1344"/>
        <end position="1373"/>
    </location>
</feature>
<evidence type="ECO:0000256" key="14">
    <source>
        <dbReference type="ARBA" id="ARBA00023303"/>
    </source>
</evidence>
<keyword evidence="3" id="KW-1003">Cell membrane</keyword>
<keyword evidence="18" id="KW-0175">Coiled coil</keyword>
<dbReference type="Gene3D" id="1.10.287.70">
    <property type="match status" value="4"/>
</dbReference>
<feature type="region of interest" description="Disordered" evidence="19">
    <location>
        <begin position="1"/>
        <end position="43"/>
    </location>
</feature>
<dbReference type="SUPFAM" id="SSF81324">
    <property type="entry name" value="Voltage-gated potassium channels"/>
    <property type="match status" value="4"/>
</dbReference>
<evidence type="ECO:0000256" key="19">
    <source>
        <dbReference type="SAM" id="MobiDB-lite"/>
    </source>
</evidence>
<keyword evidence="5 17" id="KW-0107">Calcium channel</keyword>
<dbReference type="InterPro" id="IPR027359">
    <property type="entry name" value="Volt_channel_dom_sf"/>
</dbReference>
<feature type="transmembrane region" description="Helical" evidence="20">
    <location>
        <begin position="653"/>
        <end position="673"/>
    </location>
</feature>
<dbReference type="GeneTree" id="ENSGT00940000165827"/>
<keyword evidence="4 17" id="KW-0109">Calcium transport</keyword>
<proteinExistence type="inferred from homology"/>
<feature type="region of interest" description="Disordered" evidence="19">
    <location>
        <begin position="1007"/>
        <end position="1026"/>
    </location>
</feature>
<keyword evidence="6 20" id="KW-0812">Transmembrane</keyword>
<evidence type="ECO:0000256" key="8">
    <source>
        <dbReference type="ARBA" id="ARBA00022837"/>
    </source>
</evidence>
<dbReference type="Pfam" id="PF00520">
    <property type="entry name" value="Ion_trans"/>
    <property type="match status" value="4"/>
</dbReference>
<feature type="transmembrane region" description="Helical" evidence="20">
    <location>
        <begin position="1402"/>
        <end position="1419"/>
    </location>
</feature>
<feature type="compositionally biased region" description="Basic and acidic residues" evidence="19">
    <location>
        <begin position="942"/>
        <end position="952"/>
    </location>
</feature>
<comment type="similarity">
    <text evidence="17">Belongs to the calcium channel alpha-1 subunit (TC 1.A.1.11) family.</text>
</comment>
<feature type="binding site" evidence="16">
    <location>
        <position position="334"/>
    </location>
    <ligand>
        <name>Ca(2+)</name>
        <dbReference type="ChEBI" id="CHEBI:29108"/>
    </ligand>
</feature>
<dbReference type="GO" id="GO:0098703">
    <property type="term" value="P:calcium ion import across plasma membrane"/>
    <property type="evidence" value="ECO:0007669"/>
    <property type="project" value="TreeGrafter"/>
</dbReference>
<keyword evidence="8 16" id="KW-0106">Calcium</keyword>
<evidence type="ECO:0000256" key="7">
    <source>
        <dbReference type="ARBA" id="ARBA00022737"/>
    </source>
</evidence>
<dbReference type="GO" id="GO:0008331">
    <property type="term" value="F:high voltage-gated calcium channel activity"/>
    <property type="evidence" value="ECO:0007669"/>
    <property type="project" value="TreeGrafter"/>
</dbReference>
<dbReference type="InterPro" id="IPR005821">
    <property type="entry name" value="Ion_trans_dom"/>
</dbReference>
<dbReference type="PANTHER" id="PTHR45628:SF37">
    <property type="entry name" value="VOLTAGE-DEPENDENT T-TYPE CALCIUM CHANNEL SUBUNIT ALPHA-1H"/>
    <property type="match status" value="1"/>
</dbReference>
<keyword evidence="9 17" id="KW-0851">Voltage-gated channel</keyword>
<feature type="binding site" evidence="16">
    <location>
        <position position="795"/>
    </location>
    <ligand>
        <name>Ca(2+)</name>
        <dbReference type="ChEBI" id="CHEBI:29108"/>
    </ligand>
</feature>
<dbReference type="PRINTS" id="PR01629">
    <property type="entry name" value="TVDCCALPHA1"/>
</dbReference>
<feature type="domain" description="Ion transport" evidence="21">
    <location>
        <begin position="85"/>
        <end position="385"/>
    </location>
</feature>
<feature type="transmembrane region" description="Helical" evidence="20">
    <location>
        <begin position="322"/>
        <end position="343"/>
    </location>
</feature>
<dbReference type="GO" id="GO:0046872">
    <property type="term" value="F:metal ion binding"/>
    <property type="evidence" value="ECO:0007669"/>
    <property type="project" value="UniProtKB-KW"/>
</dbReference>
<dbReference type="FunFam" id="1.20.120.350:FF:000008">
    <property type="entry name" value="Voltage-dependent T-type calcium channel subunit alpha"/>
    <property type="match status" value="1"/>
</dbReference>
<keyword evidence="7" id="KW-0677">Repeat</keyword>
<evidence type="ECO:0000256" key="15">
    <source>
        <dbReference type="ARBA" id="ARBA00036634"/>
    </source>
</evidence>
<keyword evidence="10 20" id="KW-1133">Transmembrane helix</keyword>
<dbReference type="FunFam" id="1.10.287.70:FF:000018">
    <property type="entry name" value="Voltage-dependent T-type calcium channel subunit alpha"/>
    <property type="match status" value="1"/>
</dbReference>
<dbReference type="Gene3D" id="1.20.120.350">
    <property type="entry name" value="Voltage-gated potassium channels. Chain C"/>
    <property type="match status" value="4"/>
</dbReference>
<comment type="function">
    <text evidence="17">Voltage-sensitive calcium channels (VSCC) mediate the entry of calcium ions into excitable cells and are also involved in a variety of calcium-dependent processes, including muscle contraction, hormone or neurotransmitter release, gene expression, cell motility, cell division and cell death. This channel gives rise to T-type calcium currents. T-type calcium channels belong to the "low-voltage activated (LVA)" group and are strongly blocked by nickel and mibefradil. A particularity of this type of channels is an opening at quite negative potentials, and a voltage-dependent inactivation. T-type channels serve pacemaking functions in both central neurons and cardiac nodal cells and support calcium signaling in secretory cells and vascular smooth muscle. They may also be involved in the modulation of firing patterns of neurons which is important for information processing as well as in cell growth processes.</text>
</comment>
<dbReference type="InterPro" id="IPR050599">
    <property type="entry name" value="VDCC_alpha-1_subunit"/>
</dbReference>
<evidence type="ECO:0000256" key="16">
    <source>
        <dbReference type="PIRSR" id="PIRSR602077-1"/>
    </source>
</evidence>
<gene>
    <name evidence="22" type="primary">LOC100689874</name>
</gene>
<feature type="transmembrane region" description="Helical" evidence="20">
    <location>
        <begin position="1620"/>
        <end position="1641"/>
    </location>
</feature>